<sequence>MDVNPKETPSTFVLSSLHCRYKLRANKCLTVDHHCLSCAANPLEDEGCLYIACFQQGNDLVSRNIGTKWPFQDVPETLGGLMGRISPGTAEALDGQERPKHRIWMDHVAHFVSDDIMALPAVKLHTAMIYLPSTVRKQHVTVSVHGVGLVYRTWFRKEVVVTDVVCEDVDGLCACAKKGLVNGSSLVLGRGDKLLASFAVLLTKEQHRCPDQSQSSACELWTRRLRSRHGV</sequence>
<dbReference type="Proteomes" id="UP000182444">
    <property type="component" value="Chromosome 1E"/>
</dbReference>
<organism evidence="1 2">
    <name type="scientific">Yarrowia lipolytica</name>
    <name type="common">Candida lipolytica</name>
    <dbReference type="NCBI Taxonomy" id="4952"/>
    <lineage>
        <taxon>Eukaryota</taxon>
        <taxon>Fungi</taxon>
        <taxon>Dikarya</taxon>
        <taxon>Ascomycota</taxon>
        <taxon>Saccharomycotina</taxon>
        <taxon>Dipodascomycetes</taxon>
        <taxon>Dipodascales</taxon>
        <taxon>Dipodascales incertae sedis</taxon>
        <taxon>Yarrowia</taxon>
    </lineage>
</organism>
<proteinExistence type="predicted"/>
<name>A0A1D8NJQ1_YARLL</name>
<evidence type="ECO:0000313" key="2">
    <source>
        <dbReference type="Proteomes" id="UP000182444"/>
    </source>
</evidence>
<reference evidence="1 2" key="1">
    <citation type="journal article" date="2016" name="PLoS ONE">
        <title>Sequence Assembly of Yarrowia lipolytica Strain W29/CLIB89 Shows Transposable Element Diversity.</title>
        <authorList>
            <person name="Magnan C."/>
            <person name="Yu J."/>
            <person name="Chang I."/>
            <person name="Jahn E."/>
            <person name="Kanomata Y."/>
            <person name="Wu J."/>
            <person name="Zeller M."/>
            <person name="Oakes M."/>
            <person name="Baldi P."/>
            <person name="Sandmeyer S."/>
        </authorList>
    </citation>
    <scope>NUCLEOTIDE SEQUENCE [LARGE SCALE GENOMIC DNA]</scope>
    <source>
        <strain evidence="2">CLIB89(W29)</strain>
    </source>
</reference>
<protein>
    <submittedName>
        <fullName evidence="1">Uncharacterized protein</fullName>
    </submittedName>
</protein>
<dbReference type="VEuPathDB" id="FungiDB:YALI1_E27826g"/>
<dbReference type="GeneID" id="94583701"/>
<dbReference type="RefSeq" id="XP_068139202.1">
    <property type="nucleotide sequence ID" value="XM_068283101.1"/>
</dbReference>
<evidence type="ECO:0000313" key="1">
    <source>
        <dbReference type="EMBL" id="AOW05853.1"/>
    </source>
</evidence>
<dbReference type="EMBL" id="CP017557">
    <property type="protein sequence ID" value="AOW05853.1"/>
    <property type="molecule type" value="Genomic_DNA"/>
</dbReference>
<accession>A0A1D8NJQ1</accession>
<dbReference type="AlphaFoldDB" id="A0A1D8NJQ1"/>
<gene>
    <name evidence="1" type="ORF">YALI1_E27826g</name>
</gene>